<dbReference type="InterPro" id="IPR036514">
    <property type="entry name" value="SGNH_hydro_sf"/>
</dbReference>
<dbReference type="InterPro" id="IPR051532">
    <property type="entry name" value="Ester_Hydrolysis_Enzymes"/>
</dbReference>
<reference evidence="2" key="1">
    <citation type="journal article" date="2023" name="Int. J. Mol. Sci.">
        <title>Metagenomics Revealed a New Genus 'Candidatus Thiocaldithrix dubininis' gen. nov., sp. nov. and a New Species 'Candidatus Thiothrix putei' sp. nov. in the Family Thiotrichaceae, Some Members of Which Have Traits of Both Na+- and H+-Motive Energetics.</title>
        <authorList>
            <person name="Ravin N.V."/>
            <person name="Muntyan M.S."/>
            <person name="Smolyakov D.D."/>
            <person name="Rudenko T.S."/>
            <person name="Beletsky A.V."/>
            <person name="Mardanov A.V."/>
            <person name="Grabovich M.Y."/>
        </authorList>
    </citation>
    <scope>NUCLEOTIDE SEQUENCE</scope>
    <source>
        <strain evidence="2">GKL-01</strain>
    </source>
</reference>
<reference evidence="2" key="2">
    <citation type="submission" date="2023-04" db="EMBL/GenBank/DDBJ databases">
        <authorList>
            <person name="Beletskiy A.V."/>
            <person name="Mardanov A.V."/>
            <person name="Ravin N.V."/>
        </authorList>
    </citation>
    <scope>NUCLEOTIDE SEQUENCE</scope>
    <source>
        <strain evidence="2">GKL-01</strain>
    </source>
</reference>
<evidence type="ECO:0000259" key="1">
    <source>
        <dbReference type="Pfam" id="PF13472"/>
    </source>
</evidence>
<dbReference type="Proteomes" id="UP001300672">
    <property type="component" value="Chromosome"/>
</dbReference>
<feature type="domain" description="SGNH hydrolase-type esterase" evidence="1">
    <location>
        <begin position="75"/>
        <end position="227"/>
    </location>
</feature>
<proteinExistence type="predicted"/>
<dbReference type="EMBL" id="CP124755">
    <property type="protein sequence ID" value="WGZ91557.1"/>
    <property type="molecule type" value="Genomic_DNA"/>
</dbReference>
<gene>
    <name evidence="2" type="ORF">QJT80_03565</name>
</gene>
<name>A0AA95H620_9GAMM</name>
<dbReference type="AlphaFoldDB" id="A0AA95H620"/>
<organism evidence="2">
    <name type="scientific">Candidatus Thiocaldithrix dubininis</name>
    <dbReference type="NCBI Taxonomy" id="3080823"/>
    <lineage>
        <taxon>Bacteria</taxon>
        <taxon>Pseudomonadati</taxon>
        <taxon>Pseudomonadota</taxon>
        <taxon>Gammaproteobacteria</taxon>
        <taxon>Thiotrichales</taxon>
        <taxon>Thiotrichaceae</taxon>
        <taxon>Candidatus Thiocaldithrix</taxon>
    </lineage>
</organism>
<accession>A0AA95H620</accession>
<evidence type="ECO:0000313" key="2">
    <source>
        <dbReference type="EMBL" id="WGZ91557.1"/>
    </source>
</evidence>
<dbReference type="GO" id="GO:0004622">
    <property type="term" value="F:phosphatidylcholine lysophospholipase activity"/>
    <property type="evidence" value="ECO:0007669"/>
    <property type="project" value="TreeGrafter"/>
</dbReference>
<dbReference type="PANTHER" id="PTHR30383">
    <property type="entry name" value="THIOESTERASE 1/PROTEASE 1/LYSOPHOSPHOLIPASE L1"/>
    <property type="match status" value="1"/>
</dbReference>
<protein>
    <submittedName>
        <fullName evidence="2">GDSL-type esterase/lipase family protein</fullName>
    </submittedName>
</protein>
<dbReference type="KEGG" id="tdu:QJT80_03565"/>
<dbReference type="SUPFAM" id="SSF52266">
    <property type="entry name" value="SGNH hydrolase"/>
    <property type="match status" value="1"/>
</dbReference>
<dbReference type="Pfam" id="PF13472">
    <property type="entry name" value="Lipase_GDSL_2"/>
    <property type="match status" value="1"/>
</dbReference>
<dbReference type="InterPro" id="IPR013830">
    <property type="entry name" value="SGNH_hydro"/>
</dbReference>
<dbReference type="PANTHER" id="PTHR30383:SF5">
    <property type="entry name" value="SGNH HYDROLASE-TYPE ESTERASE DOMAIN-CONTAINING PROTEIN"/>
    <property type="match status" value="1"/>
</dbReference>
<sequence>MKAWLVGLTLISSLIANGIAAWYLWDNYKTTNALRLDPLQLHVYQEPAPAKTKQLKRVVLFGDSRALSWPKPDVLGYEFINRGIGNQTTAQINLRFKQHVAELKPDIVLIQMGINDLKTIPLFPEQQQAIINQCKTNIQSVVNASQALGSKVLLTTIFPTAEVPLERRLIWSDEVNPAIQEVNSFIKTLASKQVEVIDSYSLLKGEGDLIQAQYSRDFLHLNPNGYATLNASLLKQLKQP</sequence>
<dbReference type="Gene3D" id="3.40.50.1110">
    <property type="entry name" value="SGNH hydrolase"/>
    <property type="match status" value="1"/>
</dbReference>